<sequence>MSMMKPTLLVLAAAIAIPAYNAPVHATEYWDWSMGSGAPTARQKAQVKHAKRYRKKAKAKTTSVASSAAAKSTNDATRVMAYVRREGENVARADLQCAEKVRGLGTQWIGTEGALDAAKKDWMERVRYDYGESYLDMTNAHDFVSRCGRVSIGETMGQVMYRCEILARPCKGVMAETTAKK</sequence>
<dbReference type="EMBL" id="LMTR01000030">
    <property type="protein sequence ID" value="KWT70629.1"/>
    <property type="molecule type" value="Genomic_DNA"/>
</dbReference>
<feature type="chain" id="PRO_5007132668" description="SCP domain-containing protein" evidence="1">
    <location>
        <begin position="27"/>
        <end position="181"/>
    </location>
</feature>
<accession>A0A109BKW8</accession>
<gene>
    <name evidence="2" type="ORF">APY04_0909</name>
</gene>
<evidence type="ECO:0000313" key="2">
    <source>
        <dbReference type="EMBL" id="KWT70629.1"/>
    </source>
</evidence>
<feature type="signal peptide" evidence="1">
    <location>
        <begin position="1"/>
        <end position="26"/>
    </location>
</feature>
<dbReference type="PATRIC" id="fig|121290.4.peg.1722"/>
<reference evidence="2 3" key="1">
    <citation type="submission" date="2015-10" db="EMBL/GenBank/DDBJ databases">
        <title>Transcriptomic analysis of a linuron degrading triple-species bacterial consortium.</title>
        <authorList>
            <person name="Albers P."/>
        </authorList>
    </citation>
    <scope>NUCLEOTIDE SEQUENCE [LARGE SCALE GENOMIC DNA]</scope>
    <source>
        <strain evidence="2 3">WDL6</strain>
    </source>
</reference>
<proteinExistence type="predicted"/>
<protein>
    <recommendedName>
        <fullName evidence="4">SCP domain-containing protein</fullName>
    </recommendedName>
</protein>
<evidence type="ECO:0000313" key="3">
    <source>
        <dbReference type="Proteomes" id="UP000059074"/>
    </source>
</evidence>
<keyword evidence="3" id="KW-1185">Reference proteome</keyword>
<organism evidence="2 3">
    <name type="scientific">Hyphomicrobium sulfonivorans</name>
    <dbReference type="NCBI Taxonomy" id="121290"/>
    <lineage>
        <taxon>Bacteria</taxon>
        <taxon>Pseudomonadati</taxon>
        <taxon>Pseudomonadota</taxon>
        <taxon>Alphaproteobacteria</taxon>
        <taxon>Hyphomicrobiales</taxon>
        <taxon>Hyphomicrobiaceae</taxon>
        <taxon>Hyphomicrobium</taxon>
    </lineage>
</organism>
<dbReference type="Proteomes" id="UP000059074">
    <property type="component" value="Unassembled WGS sequence"/>
</dbReference>
<comment type="caution">
    <text evidence="2">The sequence shown here is derived from an EMBL/GenBank/DDBJ whole genome shotgun (WGS) entry which is preliminary data.</text>
</comment>
<dbReference type="AlphaFoldDB" id="A0A109BKW8"/>
<keyword evidence="1" id="KW-0732">Signal</keyword>
<evidence type="ECO:0000256" key="1">
    <source>
        <dbReference type="SAM" id="SignalP"/>
    </source>
</evidence>
<evidence type="ECO:0008006" key="4">
    <source>
        <dbReference type="Google" id="ProtNLM"/>
    </source>
</evidence>
<dbReference type="STRING" id="121290.APY04_0909"/>
<name>A0A109BKW8_HYPSL</name>